<evidence type="ECO:0000313" key="2">
    <source>
        <dbReference type="Proteomes" id="UP000573729"/>
    </source>
</evidence>
<comment type="caution">
    <text evidence="1">The sequence shown here is derived from an EMBL/GenBank/DDBJ whole genome shotgun (WGS) entry which is preliminary data.</text>
</comment>
<reference evidence="1 2" key="1">
    <citation type="submission" date="2020-08" db="EMBL/GenBank/DDBJ databases">
        <title>Sequencing the genomes of 1000 actinobacteria strains.</title>
        <authorList>
            <person name="Klenk H.-P."/>
        </authorList>
    </citation>
    <scope>NUCLEOTIDE SEQUENCE [LARGE SCALE GENOMIC DNA]</scope>
    <source>
        <strain evidence="1 2">DSM 24947</strain>
    </source>
</reference>
<gene>
    <name evidence="1" type="ORF">BKA24_001560</name>
</gene>
<evidence type="ECO:0000313" key="1">
    <source>
        <dbReference type="EMBL" id="MBB4666851.1"/>
    </source>
</evidence>
<organism evidence="1 2">
    <name type="scientific">Microbacterium marinum</name>
    <dbReference type="NCBI Taxonomy" id="421115"/>
    <lineage>
        <taxon>Bacteria</taxon>
        <taxon>Bacillati</taxon>
        <taxon>Actinomycetota</taxon>
        <taxon>Actinomycetes</taxon>
        <taxon>Micrococcales</taxon>
        <taxon>Microbacteriaceae</taxon>
        <taxon>Microbacterium</taxon>
    </lineage>
</organism>
<proteinExistence type="predicted"/>
<name>A0A7W7BQA8_9MICO</name>
<evidence type="ECO:0008006" key="3">
    <source>
        <dbReference type="Google" id="ProtNLM"/>
    </source>
</evidence>
<dbReference type="AlphaFoldDB" id="A0A7W7BQA8"/>
<protein>
    <recommendedName>
        <fullName evidence="3">Transcriptional regulator, AbiEi antitoxin, Type IV TA system</fullName>
    </recommendedName>
</protein>
<dbReference type="Proteomes" id="UP000573729">
    <property type="component" value="Unassembled WGS sequence"/>
</dbReference>
<accession>A0A7W7BQA8</accession>
<keyword evidence="2" id="KW-1185">Reference proteome</keyword>
<sequence>MPHIVAPQIAPCPLPLFRAVDVPHVSRALQRGDVIRLHRGIYAPAAPWRELPPWDRYLARVHAAARIHDGLVFSHESAAALLGLPIFGDPKAVHIVARETLTAGQRTGIRVHRSETDRELLDAASFALTTAAECAVDLARSRSEIVGLSVADAALRTDPGLTVESLVARNEARLDSRGRRVARWPLHRARAEPESTLESASRGVMEMLGYAEPQLQTRFSDAGTEDRADFWWADASAVGEADGDLKYDGRFGDPLEQLRRRRERDARLRRRGIRHILHWAWTDVADPDRLDRMLATARIPRVAPPDHHRLYTARSTLGSAARSARQQREPETSV</sequence>
<dbReference type="EMBL" id="JACHMD010000001">
    <property type="protein sequence ID" value="MBB4666851.1"/>
    <property type="molecule type" value="Genomic_DNA"/>
</dbReference>
<dbReference type="RefSeq" id="WP_184216759.1">
    <property type="nucleotide sequence ID" value="NZ_JACHMD010000001.1"/>
</dbReference>